<dbReference type="RefSeq" id="WP_177058018.1">
    <property type="nucleotide sequence ID" value="NZ_JACAPS010000015.1"/>
</dbReference>
<reference evidence="1 2" key="1">
    <citation type="submission" date="2020-04" db="EMBL/GenBank/DDBJ databases">
        <title>Molecular characterization of pseudomonads from Agaricus bisporus reveal novel blotch 2 pathogens in Western Europe.</title>
        <authorList>
            <person name="Taparia T."/>
            <person name="Krijger M."/>
            <person name="Haynes E."/>
            <person name="Elpinstone J.G."/>
            <person name="Noble R."/>
            <person name="Van Der Wolf J."/>
        </authorList>
    </citation>
    <scope>NUCLEOTIDE SEQUENCE [LARGE SCALE GENOMIC DNA]</scope>
    <source>
        <strain evidence="1 2">IPO3737</strain>
    </source>
</reference>
<evidence type="ECO:0000313" key="1">
    <source>
        <dbReference type="EMBL" id="NWC35439.1"/>
    </source>
</evidence>
<sequence>MGTETQRLQEEIKALIARLGWSQKTLAGELWALEYDDDCPPKKDVDLFAERLKKQLTRPTAAPERLRHYLHLLQQHDQFKELDVVVPRFVPNVGFSKEFLEGMRMISTQLDERLDDEESES</sequence>
<name>A0A7Y7YFB5_9PSED</name>
<protein>
    <submittedName>
        <fullName evidence="1">Uncharacterized protein</fullName>
    </submittedName>
</protein>
<proteinExistence type="predicted"/>
<dbReference type="Proteomes" id="UP000520592">
    <property type="component" value="Unassembled WGS sequence"/>
</dbReference>
<comment type="caution">
    <text evidence="1">The sequence shown here is derived from an EMBL/GenBank/DDBJ whole genome shotgun (WGS) entry which is preliminary data.</text>
</comment>
<dbReference type="EMBL" id="JACAQD010000032">
    <property type="protein sequence ID" value="NWC35439.1"/>
    <property type="molecule type" value="Genomic_DNA"/>
</dbReference>
<organism evidence="1 2">
    <name type="scientific">Pseudomonas gingeri</name>
    <dbReference type="NCBI Taxonomy" id="117681"/>
    <lineage>
        <taxon>Bacteria</taxon>
        <taxon>Pseudomonadati</taxon>
        <taxon>Pseudomonadota</taxon>
        <taxon>Gammaproteobacteria</taxon>
        <taxon>Pseudomonadales</taxon>
        <taxon>Pseudomonadaceae</taxon>
        <taxon>Pseudomonas</taxon>
    </lineage>
</organism>
<evidence type="ECO:0000313" key="2">
    <source>
        <dbReference type="Proteomes" id="UP000520592"/>
    </source>
</evidence>
<gene>
    <name evidence="1" type="ORF">HX876_23975</name>
</gene>
<accession>A0A7Y7YFB5</accession>
<dbReference type="AlphaFoldDB" id="A0A7Y7YFB5"/>